<organism evidence="2 3">
    <name type="scientific">Candidatus Obscuribacter phosphatis</name>
    <dbReference type="NCBI Taxonomy" id="1906157"/>
    <lineage>
        <taxon>Bacteria</taxon>
        <taxon>Bacillati</taxon>
        <taxon>Candidatus Melainabacteria</taxon>
        <taxon>Candidatus Obscuribacterales</taxon>
        <taxon>Candidatus Obscuribacteraceae</taxon>
        <taxon>Candidatus Obscuribacter</taxon>
    </lineage>
</organism>
<accession>A0A8J7TP57</accession>
<dbReference type="InterPro" id="IPR003729">
    <property type="entry name" value="Bi_nuclease_dom"/>
</dbReference>
<dbReference type="EMBL" id="JAFLCK010000053">
    <property type="protein sequence ID" value="MBN8662766.1"/>
    <property type="molecule type" value="Genomic_DNA"/>
</dbReference>
<proteinExistence type="predicted"/>
<dbReference type="Gene3D" id="3.10.690.10">
    <property type="entry name" value="Bifunctional nuclease domain"/>
    <property type="match status" value="1"/>
</dbReference>
<dbReference type="GO" id="GO:0004518">
    <property type="term" value="F:nuclease activity"/>
    <property type="evidence" value="ECO:0007669"/>
    <property type="project" value="InterPro"/>
</dbReference>
<gene>
    <name evidence="2" type="ORF">J0M35_20530</name>
</gene>
<sequence>MIEMFVFGIAQDQNTRMPILVLYDSTKRRALPIWIGEAEALAISRALGKHKPSRPMTHDLLLNTIVSLGYKVDRIEINELSSDTYFATIFIKSVDGKRGETKAIDSRPSDAIALALRARAPIMVSAQVVADGTVAADHERDKEEAKEFKRFVEGLKASDFKGSSD</sequence>
<protein>
    <submittedName>
        <fullName evidence="2">Bifunctional nuclease family protein</fullName>
    </submittedName>
</protein>
<dbReference type="InterPro" id="IPR036104">
    <property type="entry name" value="BFN_sf"/>
</dbReference>
<name>A0A8J7TP57_9BACT</name>
<dbReference type="Pfam" id="PF02577">
    <property type="entry name" value="BFN_dom"/>
    <property type="match status" value="1"/>
</dbReference>
<evidence type="ECO:0000313" key="3">
    <source>
        <dbReference type="Proteomes" id="UP000664277"/>
    </source>
</evidence>
<dbReference type="Proteomes" id="UP000664277">
    <property type="component" value="Unassembled WGS sequence"/>
</dbReference>
<feature type="domain" description="BFN" evidence="1">
    <location>
        <begin position="1"/>
        <end position="136"/>
    </location>
</feature>
<reference evidence="2" key="1">
    <citation type="submission" date="2021-02" db="EMBL/GenBank/DDBJ databases">
        <title>Genome-Resolved Metagenomics of a Microbial Community Performing Photosynthetic Biological Nutrient Removal.</title>
        <authorList>
            <person name="Mcdaniel E.A."/>
        </authorList>
    </citation>
    <scope>NUCLEOTIDE SEQUENCE</scope>
    <source>
        <strain evidence="2">UWPOB_OBS1</strain>
    </source>
</reference>
<dbReference type="PANTHER" id="PTHR15160:SF1">
    <property type="entry name" value="VON HIPPEL-LINDAU DISEASE TUMOR SUPPRESSOR"/>
    <property type="match status" value="1"/>
</dbReference>
<evidence type="ECO:0000313" key="2">
    <source>
        <dbReference type="EMBL" id="MBN8662766.1"/>
    </source>
</evidence>
<dbReference type="SUPFAM" id="SSF103256">
    <property type="entry name" value="Hypothetical protein TM0160"/>
    <property type="match status" value="1"/>
</dbReference>
<dbReference type="PROSITE" id="PS51658">
    <property type="entry name" value="BFN"/>
    <property type="match status" value="1"/>
</dbReference>
<dbReference type="AlphaFoldDB" id="A0A8J7TP57"/>
<evidence type="ECO:0000259" key="1">
    <source>
        <dbReference type="PROSITE" id="PS51658"/>
    </source>
</evidence>
<comment type="caution">
    <text evidence="2">The sequence shown here is derived from an EMBL/GenBank/DDBJ whole genome shotgun (WGS) entry which is preliminary data.</text>
</comment>
<dbReference type="PANTHER" id="PTHR15160">
    <property type="entry name" value="VON HIPPEL-LINDAU PROTEIN"/>
    <property type="match status" value="1"/>
</dbReference>